<dbReference type="Proteomes" id="UP000059680">
    <property type="component" value="Chromosome 10"/>
</dbReference>
<evidence type="ECO:0000313" key="2">
    <source>
        <dbReference type="EMBL" id="BAS98069.1"/>
    </source>
</evidence>
<dbReference type="Gramene" id="Os10t0128502-00">
    <property type="protein sequence ID" value="Os10t0128502-00"/>
    <property type="gene ID" value="Os10g0128502"/>
</dbReference>
<dbReference type="Gramene" id="Os06t0531751-00">
    <property type="protein sequence ID" value="Os06t0531751-00"/>
    <property type="gene ID" value="Os06g0531751"/>
</dbReference>
<organism evidence="2 4">
    <name type="scientific">Oryza sativa subsp. japonica</name>
    <name type="common">Rice</name>
    <dbReference type="NCBI Taxonomy" id="39947"/>
    <lineage>
        <taxon>Eukaryota</taxon>
        <taxon>Viridiplantae</taxon>
        <taxon>Streptophyta</taxon>
        <taxon>Embryophyta</taxon>
        <taxon>Tracheophyta</taxon>
        <taxon>Spermatophyta</taxon>
        <taxon>Magnoliopsida</taxon>
        <taxon>Liliopsida</taxon>
        <taxon>Poales</taxon>
        <taxon>Poaceae</taxon>
        <taxon>BOP clade</taxon>
        <taxon>Oryzoideae</taxon>
        <taxon>Oryzeae</taxon>
        <taxon>Oryzinae</taxon>
        <taxon>Oryza</taxon>
        <taxon>Oryza sativa</taxon>
    </lineage>
</organism>
<reference evidence="2" key="2">
    <citation type="journal article" date="2013" name="Plant Cell Physiol.">
        <title>Rice Annotation Project Database (RAP-DB): an integrative and interactive database for rice genomics.</title>
        <authorList>
            <person name="Sakai H."/>
            <person name="Lee S.S."/>
            <person name="Tanaka T."/>
            <person name="Numa H."/>
            <person name="Kim J."/>
            <person name="Kawahara Y."/>
            <person name="Wakimoto H."/>
            <person name="Yang C.C."/>
            <person name="Iwamoto M."/>
            <person name="Abe T."/>
            <person name="Yamada Y."/>
            <person name="Muto A."/>
            <person name="Inokuchi H."/>
            <person name="Ikemura T."/>
            <person name="Matsumoto T."/>
            <person name="Sasaki T."/>
            <person name="Itoh T."/>
        </authorList>
    </citation>
    <scope>NUCLEOTIDE SEQUENCE</scope>
</reference>
<evidence type="ECO:0000256" key="1">
    <source>
        <dbReference type="SAM" id="MobiDB-lite"/>
    </source>
</evidence>
<protein>
    <submittedName>
        <fullName evidence="2">Os06g0531751 protein</fullName>
    </submittedName>
    <submittedName>
        <fullName evidence="3">Os10g0128502 protein</fullName>
    </submittedName>
</protein>
<reference evidence="2" key="4">
    <citation type="submission" date="2015-10" db="EMBL/GenBank/DDBJ databases">
        <authorList>
            <person name="Sakai H."/>
            <person name="Kawahara Y."/>
            <person name="Matsumoto T."/>
            <person name="Buell C.R."/>
            <person name="Itoh T."/>
        </authorList>
    </citation>
    <scope>NUCLEOTIDE SEQUENCE</scope>
</reference>
<reference evidence="4" key="1">
    <citation type="journal article" date="2005" name="Nature">
        <title>The map-based sequence of the rice genome.</title>
        <authorList>
            <consortium name="International rice genome sequencing project (IRGSP)"/>
            <person name="Matsumoto T."/>
            <person name="Wu J."/>
            <person name="Kanamori H."/>
            <person name="Katayose Y."/>
            <person name="Fujisawa M."/>
            <person name="Namiki N."/>
            <person name="Mizuno H."/>
            <person name="Yamamoto K."/>
            <person name="Antonio B.A."/>
            <person name="Baba T."/>
            <person name="Sakata K."/>
            <person name="Nagamura Y."/>
            <person name="Aoki H."/>
            <person name="Arikawa K."/>
            <person name="Arita K."/>
            <person name="Bito T."/>
            <person name="Chiden Y."/>
            <person name="Fujitsuka N."/>
            <person name="Fukunaka R."/>
            <person name="Hamada M."/>
            <person name="Harada C."/>
            <person name="Hayashi A."/>
            <person name="Hijishita S."/>
            <person name="Honda M."/>
            <person name="Hosokawa S."/>
            <person name="Ichikawa Y."/>
            <person name="Idonuma A."/>
            <person name="Iijima M."/>
            <person name="Ikeda M."/>
            <person name="Ikeno M."/>
            <person name="Ito K."/>
            <person name="Ito S."/>
            <person name="Ito T."/>
            <person name="Ito Y."/>
            <person name="Ito Y."/>
            <person name="Iwabuchi A."/>
            <person name="Kamiya K."/>
            <person name="Karasawa W."/>
            <person name="Kurita K."/>
            <person name="Katagiri S."/>
            <person name="Kikuta A."/>
            <person name="Kobayashi H."/>
            <person name="Kobayashi N."/>
            <person name="Machita K."/>
            <person name="Maehara T."/>
            <person name="Masukawa M."/>
            <person name="Mizubayashi T."/>
            <person name="Mukai Y."/>
            <person name="Nagasaki H."/>
            <person name="Nagata Y."/>
            <person name="Naito S."/>
            <person name="Nakashima M."/>
            <person name="Nakama Y."/>
            <person name="Nakamichi Y."/>
            <person name="Nakamura M."/>
            <person name="Meguro A."/>
            <person name="Negishi M."/>
            <person name="Ohta I."/>
            <person name="Ohta T."/>
            <person name="Okamoto M."/>
            <person name="Ono N."/>
            <person name="Saji S."/>
            <person name="Sakaguchi M."/>
            <person name="Sakai K."/>
            <person name="Shibata M."/>
            <person name="Shimokawa T."/>
            <person name="Song J."/>
            <person name="Takazaki Y."/>
            <person name="Terasawa K."/>
            <person name="Tsugane M."/>
            <person name="Tsuji K."/>
            <person name="Ueda S."/>
            <person name="Waki K."/>
            <person name="Yamagata H."/>
            <person name="Yamamoto M."/>
            <person name="Yamamoto S."/>
            <person name="Yamane H."/>
            <person name="Yoshiki S."/>
            <person name="Yoshihara R."/>
            <person name="Yukawa K."/>
            <person name="Zhong H."/>
            <person name="Yano M."/>
            <person name="Yuan Q."/>
            <person name="Ouyang S."/>
            <person name="Liu J."/>
            <person name="Jones K.M."/>
            <person name="Gansberger K."/>
            <person name="Moffat K."/>
            <person name="Hill J."/>
            <person name="Bera J."/>
            <person name="Fadrosh D."/>
            <person name="Jin S."/>
            <person name="Johri S."/>
            <person name="Kim M."/>
            <person name="Overton L."/>
            <person name="Reardon M."/>
            <person name="Tsitrin T."/>
            <person name="Vuong H."/>
            <person name="Weaver B."/>
            <person name="Ciecko A."/>
            <person name="Tallon L."/>
            <person name="Jackson J."/>
            <person name="Pai G."/>
            <person name="Aken S.V."/>
            <person name="Utterback T."/>
            <person name="Reidmuller S."/>
            <person name="Feldblyum T."/>
            <person name="Hsiao J."/>
            <person name="Zismann V."/>
            <person name="Iobst S."/>
            <person name="de Vazeille A.R."/>
            <person name="Buell C.R."/>
            <person name="Ying K."/>
            <person name="Li Y."/>
            <person name="Lu T."/>
            <person name="Huang Y."/>
            <person name="Zhao Q."/>
            <person name="Feng Q."/>
            <person name="Zhang L."/>
            <person name="Zhu J."/>
            <person name="Weng Q."/>
            <person name="Mu J."/>
            <person name="Lu Y."/>
            <person name="Fan D."/>
            <person name="Liu Y."/>
            <person name="Guan J."/>
            <person name="Zhang Y."/>
            <person name="Yu S."/>
            <person name="Liu X."/>
            <person name="Zhang Y."/>
            <person name="Hong G."/>
            <person name="Han B."/>
            <person name="Choisne N."/>
            <person name="Demange N."/>
            <person name="Orjeda G."/>
            <person name="Samain S."/>
            <person name="Cattolico L."/>
            <person name="Pelletier E."/>
            <person name="Couloux A."/>
            <person name="Segurens B."/>
            <person name="Wincker P."/>
            <person name="D'Hont A."/>
            <person name="Scarpelli C."/>
            <person name="Weissenbach J."/>
            <person name="Salanoubat M."/>
            <person name="Quetier F."/>
            <person name="Yu Y."/>
            <person name="Kim H.R."/>
            <person name="Rambo T."/>
            <person name="Currie J."/>
            <person name="Collura K."/>
            <person name="Luo M."/>
            <person name="Yang T."/>
            <person name="Ammiraju J.S.S."/>
            <person name="Engler F."/>
            <person name="Soderlund C."/>
            <person name="Wing R.A."/>
            <person name="Palmer L.E."/>
            <person name="de la Bastide M."/>
            <person name="Spiegel L."/>
            <person name="Nascimento L."/>
            <person name="Zutavern T."/>
            <person name="O'Shaughnessy A."/>
            <person name="Dike S."/>
            <person name="Dedhia N."/>
            <person name="Preston R."/>
            <person name="Balija V."/>
            <person name="McCombie W.R."/>
            <person name="Chow T."/>
            <person name="Chen H."/>
            <person name="Chung M."/>
            <person name="Chen C."/>
            <person name="Shaw J."/>
            <person name="Wu H."/>
            <person name="Hsiao K."/>
            <person name="Chao Y."/>
            <person name="Chu M."/>
            <person name="Cheng C."/>
            <person name="Hour A."/>
            <person name="Lee P."/>
            <person name="Lin S."/>
            <person name="Lin Y."/>
            <person name="Liou J."/>
            <person name="Liu S."/>
            <person name="Hsing Y."/>
            <person name="Raghuvanshi S."/>
            <person name="Mohanty A."/>
            <person name="Bharti A.K."/>
            <person name="Gaur A."/>
            <person name="Gupta V."/>
            <person name="Kumar D."/>
            <person name="Ravi V."/>
            <person name="Vij S."/>
            <person name="Kapur A."/>
            <person name="Khurana P."/>
            <person name="Khurana P."/>
            <person name="Khurana J.P."/>
            <person name="Tyagi A.K."/>
            <person name="Gaikwad K."/>
            <person name="Singh A."/>
            <person name="Dalal V."/>
            <person name="Srivastava S."/>
            <person name="Dixit A."/>
            <person name="Pal A.K."/>
            <person name="Ghazi I.A."/>
            <person name="Yadav M."/>
            <person name="Pandit A."/>
            <person name="Bhargava A."/>
            <person name="Sureshbabu K."/>
            <person name="Batra K."/>
            <person name="Sharma T.R."/>
            <person name="Mohapatra T."/>
            <person name="Singh N.K."/>
            <person name="Messing J."/>
            <person name="Nelson A.B."/>
            <person name="Fuks G."/>
            <person name="Kavchok S."/>
            <person name="Keizer G."/>
            <person name="Linton E."/>
            <person name="Llaca V."/>
            <person name="Song R."/>
            <person name="Tanyolac B."/>
            <person name="Young S."/>
            <person name="Ho-Il K."/>
            <person name="Hahn J.H."/>
            <person name="Sangsakoo G."/>
            <person name="Vanavichit A."/>
            <person name="de Mattos Luiz.A.T."/>
            <person name="Zimmer P.D."/>
            <person name="Malone G."/>
            <person name="Dellagostin O."/>
            <person name="de Oliveira A.C."/>
            <person name="Bevan M."/>
            <person name="Bancroft I."/>
            <person name="Minx P."/>
            <person name="Cordum H."/>
            <person name="Wilson R."/>
            <person name="Cheng Z."/>
            <person name="Jin W."/>
            <person name="Jiang J."/>
            <person name="Leong S.A."/>
            <person name="Iwama H."/>
            <person name="Gojobori T."/>
            <person name="Itoh T."/>
            <person name="Niimura Y."/>
            <person name="Fujii Y."/>
            <person name="Habara T."/>
            <person name="Sakai H."/>
            <person name="Sato Y."/>
            <person name="Wilson G."/>
            <person name="Kumar K."/>
            <person name="McCouch S."/>
            <person name="Juretic N."/>
            <person name="Hoen D."/>
            <person name="Wright S."/>
            <person name="Bruskiewich R."/>
            <person name="Bureau T."/>
            <person name="Miyao A."/>
            <person name="Hirochika H."/>
            <person name="Nishikawa T."/>
            <person name="Kadowaki K."/>
            <person name="Sugiura M."/>
            <person name="Burr B."/>
            <person name="Sasaki T."/>
        </authorList>
    </citation>
    <scope>NUCLEOTIDE SEQUENCE [LARGE SCALE GENOMIC DNA]</scope>
    <source>
        <strain evidence="4">cv. Nipponbare</strain>
    </source>
</reference>
<keyword evidence="4" id="KW-1185">Reference proteome</keyword>
<feature type="non-terminal residue" evidence="2">
    <location>
        <position position="1"/>
    </location>
</feature>
<gene>
    <name evidence="2" type="ordered locus">Os06g0531751</name>
    <name evidence="3" type="ordered locus">Os10g0128502</name>
    <name evidence="2" type="ORF">OSNPB_060531751</name>
    <name evidence="3" type="ORF">OSNPB_100128502</name>
</gene>
<dbReference type="InParanoid" id="A0A0P0WXB4"/>
<feature type="region of interest" description="Disordered" evidence="1">
    <location>
        <begin position="25"/>
        <end position="46"/>
    </location>
</feature>
<accession>A0A0P0WXB4</accession>
<proteinExistence type="predicted"/>
<name>A0A0P0WXB4_ORYSJ</name>
<feature type="compositionally biased region" description="Basic and acidic residues" evidence="1">
    <location>
        <begin position="25"/>
        <end position="36"/>
    </location>
</feature>
<evidence type="ECO:0000313" key="4">
    <source>
        <dbReference type="Proteomes" id="UP000059680"/>
    </source>
</evidence>
<dbReference type="AlphaFoldDB" id="A0A0P0WXB4"/>
<dbReference type="EMBL" id="AP014962">
    <property type="protein sequence ID" value="BAS98069.1"/>
    <property type="molecule type" value="Genomic_DNA"/>
</dbReference>
<reference evidence="2 4" key="3">
    <citation type="journal article" date="2013" name="Rice">
        <title>Improvement of the Oryza sativa Nipponbare reference genome using next generation sequence and optical map data.</title>
        <authorList>
            <person name="Kawahara Y."/>
            <person name="de la Bastide M."/>
            <person name="Hamilton J.P."/>
            <person name="Kanamori H."/>
            <person name="McCombie W.R."/>
            <person name="Ouyang S."/>
            <person name="Schwartz D.C."/>
            <person name="Tanaka T."/>
            <person name="Wu J."/>
            <person name="Zhou S."/>
            <person name="Childs K.L."/>
            <person name="Davidson R.M."/>
            <person name="Lin H."/>
            <person name="Quesada-Ocampo L."/>
            <person name="Vaillancourt B."/>
            <person name="Sakai H."/>
            <person name="Lee S.S."/>
            <person name="Kim J."/>
            <person name="Numa H."/>
            <person name="Itoh T."/>
            <person name="Buell C.R."/>
            <person name="Matsumoto T."/>
        </authorList>
    </citation>
    <scope>NUCLEOTIDE SEQUENCE [LARGE SCALE GENOMIC DNA]</scope>
    <source>
        <strain evidence="4">cv. Nipponbare</strain>
    </source>
</reference>
<dbReference type="EMBL" id="AP014966">
    <property type="protein sequence ID" value="BAT09743.1"/>
    <property type="molecule type" value="Genomic_DNA"/>
</dbReference>
<sequence length="46" mass="5312">LFSTCIRKGTSDHVGQSYTLAEHSLQKEECDHKQQSGHDLLPMYEY</sequence>
<evidence type="ECO:0000313" key="3">
    <source>
        <dbReference type="EMBL" id="BAT09743.1"/>
    </source>
</evidence>
<dbReference type="PaxDb" id="39947-A0A0P0WXB4"/>
<dbReference type="Proteomes" id="UP000059680">
    <property type="component" value="Chromosome 6"/>
</dbReference>